<organism evidence="1 2">
    <name type="scientific">Prauserella alba</name>
    <dbReference type="NCBI Taxonomy" id="176898"/>
    <lineage>
        <taxon>Bacteria</taxon>
        <taxon>Bacillati</taxon>
        <taxon>Actinomycetota</taxon>
        <taxon>Actinomycetes</taxon>
        <taxon>Pseudonocardiales</taxon>
        <taxon>Pseudonocardiaceae</taxon>
        <taxon>Prauserella</taxon>
    </lineage>
</organism>
<sequence>MHVVAWNGGVCAKLPPVIRIMRRPIALFTALLAGLVLAGCGAGPSQVHSAAIVGDRSVPLDDVQQEIDWLLDNVPQAQQAQRQGKVDMYAREVVRGRVVHELAQIAAEREGVRADPAEIDELIRGSGGADQVSRSAGVEPDRVRDLASDQVVLQELARKYLGSLSVDLLGTVVTGDEPGNSAKEKATALGRRIADDPDRARATVRQTGHQLVDEELDFAETLQNDPELATTAVFGSQQGTVVVVQPSRQRAGWLVGLVTERRTAEQADAEAAEPQVNPEYLYFAGLRMLQPIAEEVGVRINPRYGVWDEAALAPAPNEDELTGRLLRSRTVNS</sequence>
<keyword evidence="2" id="KW-1185">Reference proteome</keyword>
<gene>
    <name evidence="1" type="ORF">GCM10009675_11270</name>
</gene>
<evidence type="ECO:0000313" key="2">
    <source>
        <dbReference type="Proteomes" id="UP001500467"/>
    </source>
</evidence>
<accession>A0ABN1V6T5</accession>
<dbReference type="SUPFAM" id="SSF109998">
    <property type="entry name" value="Triger factor/SurA peptide-binding domain-like"/>
    <property type="match status" value="1"/>
</dbReference>
<evidence type="ECO:0000313" key="1">
    <source>
        <dbReference type="EMBL" id="GAA1197662.1"/>
    </source>
</evidence>
<proteinExistence type="predicted"/>
<comment type="caution">
    <text evidence="1">The sequence shown here is derived from an EMBL/GenBank/DDBJ whole genome shotgun (WGS) entry which is preliminary data.</text>
</comment>
<name>A0ABN1V6T5_9PSEU</name>
<reference evidence="1 2" key="1">
    <citation type="journal article" date="2019" name="Int. J. Syst. Evol. Microbiol.">
        <title>The Global Catalogue of Microorganisms (GCM) 10K type strain sequencing project: providing services to taxonomists for standard genome sequencing and annotation.</title>
        <authorList>
            <consortium name="The Broad Institute Genomics Platform"/>
            <consortium name="The Broad Institute Genome Sequencing Center for Infectious Disease"/>
            <person name="Wu L."/>
            <person name="Ma J."/>
        </authorList>
    </citation>
    <scope>NUCLEOTIDE SEQUENCE [LARGE SCALE GENOMIC DNA]</scope>
    <source>
        <strain evidence="1 2">JCM 13022</strain>
    </source>
</reference>
<dbReference type="EMBL" id="BAAALM010000005">
    <property type="protein sequence ID" value="GAA1197662.1"/>
    <property type="molecule type" value="Genomic_DNA"/>
</dbReference>
<dbReference type="Proteomes" id="UP001500467">
    <property type="component" value="Unassembled WGS sequence"/>
</dbReference>
<evidence type="ECO:0008006" key="3">
    <source>
        <dbReference type="Google" id="ProtNLM"/>
    </source>
</evidence>
<protein>
    <recommendedName>
        <fullName evidence="3">SurA N-terminal domain-containing protein</fullName>
    </recommendedName>
</protein>
<dbReference type="InterPro" id="IPR027304">
    <property type="entry name" value="Trigger_fact/SurA_dom_sf"/>
</dbReference>